<evidence type="ECO:0000313" key="2">
    <source>
        <dbReference type="Proteomes" id="UP000821845"/>
    </source>
</evidence>
<dbReference type="Proteomes" id="UP000821845">
    <property type="component" value="Chromosome 1"/>
</dbReference>
<organism evidence="1 2">
    <name type="scientific">Hyalomma asiaticum</name>
    <name type="common">Tick</name>
    <dbReference type="NCBI Taxonomy" id="266040"/>
    <lineage>
        <taxon>Eukaryota</taxon>
        <taxon>Metazoa</taxon>
        <taxon>Ecdysozoa</taxon>
        <taxon>Arthropoda</taxon>
        <taxon>Chelicerata</taxon>
        <taxon>Arachnida</taxon>
        <taxon>Acari</taxon>
        <taxon>Parasitiformes</taxon>
        <taxon>Ixodida</taxon>
        <taxon>Ixodoidea</taxon>
        <taxon>Ixodidae</taxon>
        <taxon>Hyalomminae</taxon>
        <taxon>Hyalomma</taxon>
    </lineage>
</organism>
<name>A0ACB7TBI6_HYAAI</name>
<sequence length="127" mass="14668">MTGERPVARLKAEVLRGKSPQREMLRFAAGPPPKVTGKVQRYDSFTVSAVRRKVHQHLIRNEAPTAGKIISNLTSDPDMALPKQPSVRTMRMLLNDIAFAFRKRKCNCPRLERDDINVWRRKYLRTI</sequence>
<proteinExistence type="predicted"/>
<comment type="caution">
    <text evidence="1">The sequence shown here is derived from an EMBL/GenBank/DDBJ whole genome shotgun (WGS) entry which is preliminary data.</text>
</comment>
<keyword evidence="2" id="KW-1185">Reference proteome</keyword>
<accession>A0ACB7TBI6</accession>
<reference evidence="1" key="1">
    <citation type="submission" date="2020-05" db="EMBL/GenBank/DDBJ databases">
        <title>Large-scale comparative analyses of tick genomes elucidate their genetic diversity and vector capacities.</title>
        <authorList>
            <person name="Jia N."/>
            <person name="Wang J."/>
            <person name="Shi W."/>
            <person name="Du L."/>
            <person name="Sun Y."/>
            <person name="Zhan W."/>
            <person name="Jiang J."/>
            <person name="Wang Q."/>
            <person name="Zhang B."/>
            <person name="Ji P."/>
            <person name="Sakyi L.B."/>
            <person name="Cui X."/>
            <person name="Yuan T."/>
            <person name="Jiang B."/>
            <person name="Yang W."/>
            <person name="Lam T.T.-Y."/>
            <person name="Chang Q."/>
            <person name="Ding S."/>
            <person name="Wang X."/>
            <person name="Zhu J."/>
            <person name="Ruan X."/>
            <person name="Zhao L."/>
            <person name="Wei J."/>
            <person name="Que T."/>
            <person name="Du C."/>
            <person name="Cheng J."/>
            <person name="Dai P."/>
            <person name="Han X."/>
            <person name="Huang E."/>
            <person name="Gao Y."/>
            <person name="Liu J."/>
            <person name="Shao H."/>
            <person name="Ye R."/>
            <person name="Li L."/>
            <person name="Wei W."/>
            <person name="Wang X."/>
            <person name="Wang C."/>
            <person name="Yang T."/>
            <person name="Huo Q."/>
            <person name="Li W."/>
            <person name="Guo W."/>
            <person name="Chen H."/>
            <person name="Zhou L."/>
            <person name="Ni X."/>
            <person name="Tian J."/>
            <person name="Zhou Y."/>
            <person name="Sheng Y."/>
            <person name="Liu T."/>
            <person name="Pan Y."/>
            <person name="Xia L."/>
            <person name="Li J."/>
            <person name="Zhao F."/>
            <person name="Cao W."/>
        </authorList>
    </citation>
    <scope>NUCLEOTIDE SEQUENCE</scope>
    <source>
        <strain evidence="1">Hyas-2018</strain>
    </source>
</reference>
<protein>
    <submittedName>
        <fullName evidence="1">Uncharacterized protein</fullName>
    </submittedName>
</protein>
<evidence type="ECO:0000313" key="1">
    <source>
        <dbReference type="EMBL" id="KAH6944882.1"/>
    </source>
</evidence>
<dbReference type="EMBL" id="CM023481">
    <property type="protein sequence ID" value="KAH6944882.1"/>
    <property type="molecule type" value="Genomic_DNA"/>
</dbReference>
<gene>
    <name evidence="1" type="ORF">HPB50_005932</name>
</gene>